<comment type="caution">
    <text evidence="2">The sequence shown here is derived from an EMBL/GenBank/DDBJ whole genome shotgun (WGS) entry which is preliminary data.</text>
</comment>
<reference evidence="2 4" key="1">
    <citation type="submission" date="2015-03" db="EMBL/GenBank/DDBJ databases">
        <authorList>
            <consortium name="Pathogen Informatics"/>
            <person name="Murphy D."/>
        </authorList>
    </citation>
    <scope>NUCLEOTIDE SEQUENCE [LARGE SCALE GENOMIC DNA]</scope>
    <source>
        <strain evidence="2 4">0310</strain>
    </source>
</reference>
<evidence type="ECO:0000313" key="2">
    <source>
        <dbReference type="EMBL" id="CKJ27845.1"/>
    </source>
</evidence>
<dbReference type="AlphaFoldDB" id="A0A064BVV0"/>
<feature type="domain" description="Bacterial mobilisation" evidence="1">
    <location>
        <begin position="61"/>
        <end position="105"/>
    </location>
</feature>
<dbReference type="EMBL" id="VMYC01000219">
    <property type="protein sequence ID" value="TVX66794.1"/>
    <property type="molecule type" value="Genomic_DNA"/>
</dbReference>
<name>A0A064BVV0_STREE</name>
<evidence type="ECO:0000259" key="1">
    <source>
        <dbReference type="Pfam" id="PF05713"/>
    </source>
</evidence>
<accession>A0A064BVV0</accession>
<evidence type="ECO:0000313" key="4">
    <source>
        <dbReference type="Proteomes" id="UP000045541"/>
    </source>
</evidence>
<organism evidence="2 4">
    <name type="scientific">Streptococcus pneumoniae</name>
    <dbReference type="NCBI Taxonomy" id="1313"/>
    <lineage>
        <taxon>Bacteria</taxon>
        <taxon>Bacillati</taxon>
        <taxon>Bacillota</taxon>
        <taxon>Bacilli</taxon>
        <taxon>Lactobacillales</taxon>
        <taxon>Streptococcaceae</taxon>
        <taxon>Streptococcus</taxon>
    </lineage>
</organism>
<evidence type="ECO:0000313" key="5">
    <source>
        <dbReference type="Proteomes" id="UP000315060"/>
    </source>
</evidence>
<evidence type="ECO:0000313" key="3">
    <source>
        <dbReference type="EMBL" id="TVX66794.1"/>
    </source>
</evidence>
<dbReference type="Proteomes" id="UP000045541">
    <property type="component" value="Unassembled WGS sequence"/>
</dbReference>
<dbReference type="InterPro" id="IPR008687">
    <property type="entry name" value="MobC"/>
</dbReference>
<sequence length="121" mass="14207">MVYRYRTNLKKVFLTDPELHQLNERISKSNCQNFSVYARKVLLSPNMSFVTINTDTYDQLVFELRRIGNNINQIARAINQSHLISQDQLQELSKGVGELIKEVDKEFQVEVKRLNEFHGSY</sequence>
<dbReference type="Pfam" id="PF05713">
    <property type="entry name" value="MobC"/>
    <property type="match status" value="1"/>
</dbReference>
<protein>
    <submittedName>
        <fullName evidence="3">MobC family plasmid mobilization relaxosome protein</fullName>
    </submittedName>
    <submittedName>
        <fullName evidence="2">Tn5252, orf 9 protein</fullName>
    </submittedName>
</protein>
<gene>
    <name evidence="3" type="ORF">AZJ28_10785</name>
    <name evidence="2" type="ORF">ERS096071_01803</name>
</gene>
<proteinExistence type="predicted"/>
<dbReference type="Proteomes" id="UP000315060">
    <property type="component" value="Unassembled WGS sequence"/>
</dbReference>
<reference evidence="3 5" key="2">
    <citation type="submission" date="2019-07" db="EMBL/GenBank/DDBJ databases">
        <authorList>
            <person name="Mohale T."/>
        </authorList>
    </citation>
    <scope>NUCLEOTIDE SEQUENCE [LARGE SCALE GENOMIC DNA]</scope>
    <source>
        <strain evidence="3 5">NTPn 59</strain>
    </source>
</reference>
<dbReference type="EMBL" id="CMWB01000040">
    <property type="protein sequence ID" value="CKJ27845.1"/>
    <property type="molecule type" value="Genomic_DNA"/>
</dbReference>